<dbReference type="AlphaFoldDB" id="A0A1S0TE87"/>
<proteinExistence type="predicted"/>
<dbReference type="RefSeq" id="XP_003151662.2">
    <property type="nucleotide sequence ID" value="XM_003151614.1"/>
</dbReference>
<reference evidence="1" key="1">
    <citation type="submission" date="2012-04" db="EMBL/GenBank/DDBJ databases">
        <title>The Genome Sequence of Loa loa.</title>
        <authorList>
            <consortium name="The Broad Institute Genome Sequencing Platform"/>
            <consortium name="Broad Institute Genome Sequencing Center for Infectious Disease"/>
            <person name="Nutman T.B."/>
            <person name="Fink D.L."/>
            <person name="Russ C."/>
            <person name="Young S."/>
            <person name="Zeng Q."/>
            <person name="Gargeya S."/>
            <person name="Alvarado L."/>
            <person name="Berlin A."/>
            <person name="Chapman S.B."/>
            <person name="Chen Z."/>
            <person name="Freedman E."/>
            <person name="Gellesch M."/>
            <person name="Goldberg J."/>
            <person name="Griggs A."/>
            <person name="Gujja S."/>
            <person name="Heilman E.R."/>
            <person name="Heiman D."/>
            <person name="Howarth C."/>
            <person name="Mehta T."/>
            <person name="Neiman D."/>
            <person name="Pearson M."/>
            <person name="Roberts A."/>
            <person name="Saif S."/>
            <person name="Shea T."/>
            <person name="Shenoy N."/>
            <person name="Sisk P."/>
            <person name="Stolte C."/>
            <person name="Sykes S."/>
            <person name="White J."/>
            <person name="Yandava C."/>
            <person name="Haas B."/>
            <person name="Henn M.R."/>
            <person name="Nusbaum C."/>
            <person name="Birren B."/>
        </authorList>
    </citation>
    <scope>NUCLEOTIDE SEQUENCE [LARGE SCALE GENOMIC DNA]</scope>
</reference>
<organism evidence="1">
    <name type="scientific">Loa loa</name>
    <name type="common">Eye worm</name>
    <name type="synonym">Filaria loa</name>
    <dbReference type="NCBI Taxonomy" id="7209"/>
    <lineage>
        <taxon>Eukaryota</taxon>
        <taxon>Metazoa</taxon>
        <taxon>Ecdysozoa</taxon>
        <taxon>Nematoda</taxon>
        <taxon>Chromadorea</taxon>
        <taxon>Rhabditida</taxon>
        <taxon>Spirurina</taxon>
        <taxon>Spiruromorpha</taxon>
        <taxon>Filarioidea</taxon>
        <taxon>Onchocercidae</taxon>
        <taxon>Loa</taxon>
    </lineage>
</organism>
<dbReference type="GeneID" id="9953623"/>
<protein>
    <submittedName>
        <fullName evidence="1">Uncharacterized protein</fullName>
    </submittedName>
</protein>
<dbReference type="EMBL" id="JH716267">
    <property type="protein sequence ID" value="EFO12407.2"/>
    <property type="molecule type" value="Genomic_DNA"/>
</dbReference>
<sequence length="68" mass="7694">MPKIVTGNGKWKTVDVSGECIFDDNFAFLSSFEEYIPIEEHKDVNKIMVFLISSLSSFSLDYVAHCSL</sequence>
<dbReference type="InParanoid" id="A0A1S0TE87"/>
<name>A0A1S0TE87_LOALO</name>
<gene>
    <name evidence="1" type="ORF">LOAG_16125</name>
</gene>
<dbReference type="CTD" id="9953623"/>
<accession>A0A1S0TE87</accession>
<dbReference type="OrthoDB" id="10449183at2759"/>
<dbReference type="KEGG" id="loa:LOAG_16125"/>
<evidence type="ECO:0000313" key="1">
    <source>
        <dbReference type="EMBL" id="EFO12407.2"/>
    </source>
</evidence>
<feature type="non-terminal residue" evidence="1">
    <location>
        <position position="68"/>
    </location>
</feature>